<evidence type="ECO:0000256" key="2">
    <source>
        <dbReference type="ARBA" id="ARBA00022475"/>
    </source>
</evidence>
<protein>
    <submittedName>
        <fullName evidence="13">DMT family transporter</fullName>
    </submittedName>
</protein>
<evidence type="ECO:0000256" key="11">
    <source>
        <dbReference type="SAM" id="Phobius"/>
    </source>
</evidence>
<feature type="transmembrane region" description="Helical" evidence="11">
    <location>
        <begin position="91"/>
        <end position="109"/>
    </location>
</feature>
<comment type="caution">
    <text evidence="13">The sequence shown here is derived from an EMBL/GenBank/DDBJ whole genome shotgun (WGS) entry which is preliminary data.</text>
</comment>
<feature type="transmembrane region" description="Helical" evidence="11">
    <location>
        <begin position="115"/>
        <end position="132"/>
    </location>
</feature>
<feature type="transmembrane region" description="Helical" evidence="11">
    <location>
        <begin position="205"/>
        <end position="227"/>
    </location>
</feature>
<evidence type="ECO:0000256" key="7">
    <source>
        <dbReference type="ARBA" id="ARBA00022985"/>
    </source>
</evidence>
<dbReference type="EMBL" id="JBBLZC010000030">
    <property type="protein sequence ID" value="MEK0085573.1"/>
    <property type="molecule type" value="Genomic_DNA"/>
</dbReference>
<dbReference type="Pfam" id="PF00892">
    <property type="entry name" value="EamA"/>
    <property type="match status" value="1"/>
</dbReference>
<keyword evidence="7" id="KW-0448">Lipopolysaccharide biosynthesis</keyword>
<name>A0ABU8XWH6_9PROT</name>
<accession>A0ABU8XWH6</accession>
<feature type="transmembrane region" description="Helical" evidence="11">
    <location>
        <begin position="174"/>
        <end position="193"/>
    </location>
</feature>
<evidence type="ECO:0000256" key="9">
    <source>
        <dbReference type="ARBA" id="ARBA00023098"/>
    </source>
</evidence>
<reference evidence="13 14" key="1">
    <citation type="submission" date="2024-01" db="EMBL/GenBank/DDBJ databases">
        <title>Multi-omics insights into the function and evolution of sodium benzoate biodegradation pathways in Benzoatithermus flavus gen. nov., sp. nov. from hot spring.</title>
        <authorList>
            <person name="Hu C.-J."/>
            <person name="Li W.-J."/>
        </authorList>
    </citation>
    <scope>NUCLEOTIDE SEQUENCE [LARGE SCALE GENOMIC DNA]</scope>
    <source>
        <strain evidence="13 14">SYSU G07066</strain>
    </source>
</reference>
<evidence type="ECO:0000313" key="13">
    <source>
        <dbReference type="EMBL" id="MEK0085573.1"/>
    </source>
</evidence>
<sequence>MTPLVFTVVLGAAILHATWNALVKHGGDPFLRLAVVNLTGTLVCLPFLLVVEPPVAAAWPWIVLSLSIHVGYCAFLCLGYRTGDLSQVYPVARGVAPPVVAILGLLVAGEVPSPGGLAALALISGGILVIAFGRRAPGQSTRPLLLAAACGLAIAGYTICDGLGIRAAQSTLSYIVWFFFLDGLPFGLGVLWLQRRRLRAALPPVLLPAMGGGLLSFAAYGLVIWAMRTTPMAYVSALRETSVILAAVIGTRLLGEPFGRERVTAACIVAGGIGLLKLAS</sequence>
<keyword evidence="3" id="KW-0444">Lipid biosynthesis</keyword>
<keyword evidence="14" id="KW-1185">Reference proteome</keyword>
<dbReference type="RefSeq" id="WP_418161423.1">
    <property type="nucleotide sequence ID" value="NZ_JBBLZC010000030.1"/>
</dbReference>
<evidence type="ECO:0000256" key="8">
    <source>
        <dbReference type="ARBA" id="ARBA00022989"/>
    </source>
</evidence>
<evidence type="ECO:0000256" key="4">
    <source>
        <dbReference type="ARBA" id="ARBA00022519"/>
    </source>
</evidence>
<keyword evidence="8 11" id="KW-1133">Transmembrane helix</keyword>
<gene>
    <name evidence="13" type="ORF">U1T56_20665</name>
</gene>
<keyword evidence="10 11" id="KW-0472">Membrane</keyword>
<dbReference type="InterPro" id="IPR000390">
    <property type="entry name" value="Small_drug/metabolite_transptr"/>
</dbReference>
<dbReference type="InterPro" id="IPR000620">
    <property type="entry name" value="EamA_dom"/>
</dbReference>
<keyword evidence="2" id="KW-1003">Cell membrane</keyword>
<feature type="transmembrane region" description="Helical" evidence="11">
    <location>
        <begin position="30"/>
        <end position="51"/>
    </location>
</feature>
<feature type="transmembrane region" description="Helical" evidence="11">
    <location>
        <begin position="57"/>
        <end position="79"/>
    </location>
</feature>
<evidence type="ECO:0000256" key="5">
    <source>
        <dbReference type="ARBA" id="ARBA00022556"/>
    </source>
</evidence>
<keyword evidence="4" id="KW-0997">Cell inner membrane</keyword>
<evidence type="ECO:0000256" key="1">
    <source>
        <dbReference type="ARBA" id="ARBA00004651"/>
    </source>
</evidence>
<feature type="transmembrane region" description="Helical" evidence="11">
    <location>
        <begin position="6"/>
        <end position="23"/>
    </location>
</feature>
<dbReference type="PANTHER" id="PTHR30561">
    <property type="entry name" value="SMR FAMILY PROTON-DEPENDENT DRUG EFFLUX TRANSPORTER SUGE"/>
    <property type="match status" value="1"/>
</dbReference>
<evidence type="ECO:0000259" key="12">
    <source>
        <dbReference type="Pfam" id="PF00892"/>
    </source>
</evidence>
<keyword evidence="9" id="KW-0443">Lipid metabolism</keyword>
<feature type="transmembrane region" description="Helical" evidence="11">
    <location>
        <begin position="144"/>
        <end position="168"/>
    </location>
</feature>
<evidence type="ECO:0000256" key="3">
    <source>
        <dbReference type="ARBA" id="ARBA00022516"/>
    </source>
</evidence>
<comment type="subcellular location">
    <subcellularLocation>
        <location evidence="1">Cell membrane</location>
        <topology evidence="1">Multi-pass membrane protein</topology>
    </subcellularLocation>
</comment>
<proteinExistence type="predicted"/>
<dbReference type="InterPro" id="IPR037185">
    <property type="entry name" value="EmrE-like"/>
</dbReference>
<keyword evidence="5" id="KW-0441">Lipid A biosynthesis</keyword>
<dbReference type="PANTHER" id="PTHR30561:SF9">
    <property type="entry name" value="4-AMINO-4-DEOXY-L-ARABINOSE-PHOSPHOUNDECAPRENOL FLIPPASE SUBUNIT ARNF-RELATED"/>
    <property type="match status" value="1"/>
</dbReference>
<feature type="domain" description="EamA" evidence="12">
    <location>
        <begin position="144"/>
        <end position="276"/>
    </location>
</feature>
<dbReference type="Proteomes" id="UP001375743">
    <property type="component" value="Unassembled WGS sequence"/>
</dbReference>
<evidence type="ECO:0000256" key="10">
    <source>
        <dbReference type="ARBA" id="ARBA00023136"/>
    </source>
</evidence>
<dbReference type="Gene3D" id="1.10.3730.20">
    <property type="match status" value="2"/>
</dbReference>
<organism evidence="13 14">
    <name type="scientific">Benzoatithermus flavus</name>
    <dbReference type="NCBI Taxonomy" id="3108223"/>
    <lineage>
        <taxon>Bacteria</taxon>
        <taxon>Pseudomonadati</taxon>
        <taxon>Pseudomonadota</taxon>
        <taxon>Alphaproteobacteria</taxon>
        <taxon>Geminicoccales</taxon>
        <taxon>Geminicoccaceae</taxon>
        <taxon>Benzoatithermus</taxon>
    </lineage>
</organism>
<evidence type="ECO:0000256" key="6">
    <source>
        <dbReference type="ARBA" id="ARBA00022692"/>
    </source>
</evidence>
<evidence type="ECO:0000313" key="14">
    <source>
        <dbReference type="Proteomes" id="UP001375743"/>
    </source>
</evidence>
<dbReference type="SUPFAM" id="SSF103481">
    <property type="entry name" value="Multidrug resistance efflux transporter EmrE"/>
    <property type="match status" value="2"/>
</dbReference>
<keyword evidence="6 11" id="KW-0812">Transmembrane</keyword>